<evidence type="ECO:0000313" key="2">
    <source>
        <dbReference type="Proteomes" id="UP000023152"/>
    </source>
</evidence>
<reference evidence="1 2" key="1">
    <citation type="journal article" date="2013" name="Curr. Biol.">
        <title>The Genome of the Foraminiferan Reticulomyxa filosa.</title>
        <authorList>
            <person name="Glockner G."/>
            <person name="Hulsmann N."/>
            <person name="Schleicher M."/>
            <person name="Noegel A.A."/>
            <person name="Eichinger L."/>
            <person name="Gallinger C."/>
            <person name="Pawlowski J."/>
            <person name="Sierra R."/>
            <person name="Euteneuer U."/>
            <person name="Pillet L."/>
            <person name="Moustafa A."/>
            <person name="Platzer M."/>
            <person name="Groth M."/>
            <person name="Szafranski K."/>
            <person name="Schliwa M."/>
        </authorList>
    </citation>
    <scope>NUCLEOTIDE SEQUENCE [LARGE SCALE GENOMIC DNA]</scope>
</reference>
<dbReference type="AlphaFoldDB" id="X6M2J6"/>
<proteinExistence type="predicted"/>
<gene>
    <name evidence="1" type="ORF">RFI_29275</name>
</gene>
<dbReference type="EMBL" id="ASPP01025342">
    <property type="protein sequence ID" value="ETO08114.1"/>
    <property type="molecule type" value="Genomic_DNA"/>
</dbReference>
<evidence type="ECO:0000313" key="1">
    <source>
        <dbReference type="EMBL" id="ETO08114.1"/>
    </source>
</evidence>
<keyword evidence="2" id="KW-1185">Reference proteome</keyword>
<sequence>MDMSRFIIYKYKIYSKLNLSSPFRKKNDTKNVYFVFTQNATQKSILQIKENLPYEMMPKTVKLDFSAKKDGQDRYSSTFVKKDKEVDVCKFEQSEEEKIQDIIQHWIRILHIKFGWIHEFDKLLAKYVSFCSFFQTQIRIFKCLFNSIDDGVLCIKFGVLEKKKNSKIIIVLIYIMAQKKVKFMFLDKLFTFTTFFRINFNF</sequence>
<organism evidence="1 2">
    <name type="scientific">Reticulomyxa filosa</name>
    <dbReference type="NCBI Taxonomy" id="46433"/>
    <lineage>
        <taxon>Eukaryota</taxon>
        <taxon>Sar</taxon>
        <taxon>Rhizaria</taxon>
        <taxon>Retaria</taxon>
        <taxon>Foraminifera</taxon>
        <taxon>Monothalamids</taxon>
        <taxon>Reticulomyxidae</taxon>
        <taxon>Reticulomyxa</taxon>
    </lineage>
</organism>
<dbReference type="Proteomes" id="UP000023152">
    <property type="component" value="Unassembled WGS sequence"/>
</dbReference>
<name>X6M2J6_RETFI</name>
<accession>X6M2J6</accession>
<comment type="caution">
    <text evidence="1">The sequence shown here is derived from an EMBL/GenBank/DDBJ whole genome shotgun (WGS) entry which is preliminary data.</text>
</comment>
<protein>
    <submittedName>
        <fullName evidence="1">Uncharacterized protein</fullName>
    </submittedName>
</protein>